<dbReference type="Proteomes" id="UP001221142">
    <property type="component" value="Unassembled WGS sequence"/>
</dbReference>
<dbReference type="Gene3D" id="1.25.40.10">
    <property type="entry name" value="Tetratricopeptide repeat domain"/>
    <property type="match status" value="3"/>
</dbReference>
<dbReference type="PANTHER" id="PTHR46082:SF6">
    <property type="entry name" value="AAA+ ATPASE DOMAIN-CONTAINING PROTEIN-RELATED"/>
    <property type="match status" value="1"/>
</dbReference>
<evidence type="ECO:0000313" key="1">
    <source>
        <dbReference type="EMBL" id="KAJ7617289.1"/>
    </source>
</evidence>
<evidence type="ECO:0008006" key="3">
    <source>
        <dbReference type="Google" id="ProtNLM"/>
    </source>
</evidence>
<dbReference type="SUPFAM" id="SSF48452">
    <property type="entry name" value="TPR-like"/>
    <property type="match status" value="3"/>
</dbReference>
<dbReference type="InterPro" id="IPR011990">
    <property type="entry name" value="TPR-like_helical_dom_sf"/>
</dbReference>
<dbReference type="Gene3D" id="3.40.50.300">
    <property type="entry name" value="P-loop containing nucleotide triphosphate hydrolases"/>
    <property type="match status" value="1"/>
</dbReference>
<keyword evidence="2" id="KW-1185">Reference proteome</keyword>
<dbReference type="Pfam" id="PF13424">
    <property type="entry name" value="TPR_12"/>
    <property type="match status" value="3"/>
</dbReference>
<dbReference type="InterPro" id="IPR027417">
    <property type="entry name" value="P-loop_NTPase"/>
</dbReference>
<dbReference type="AlphaFoldDB" id="A0AAD7BCV3"/>
<dbReference type="EMBL" id="JARKIF010000021">
    <property type="protein sequence ID" value="KAJ7617289.1"/>
    <property type="molecule type" value="Genomic_DNA"/>
</dbReference>
<sequence>MSLPTAEIQPGMHFHVYVFIHMAKDQDSKVKLDSSYFFQDDKKRRVFVLHGLGGSGKTQIALKFLEETSDEFTRHFFVNASSSEALNNSFMNIAISQGFGRTAEAGVEWLISEHKEWTLLFDNADDPKMKLWPFFPKCIHGNIIIASRNPQLAAYSPDAHCQVGDLDEVDAIGLLLARAVKNHTDENHKLAMAIVQELSCLPLAIVQAGAYIAKFKSLVNYLSIYRQNKQDLLRQRPDQAHDNYEWTVYTTWQISFEKLSPVAAHFLQFCALLHHSSIPESIFANATKWILNNEGNETESMQEAREFLQNFVSNLGDWQEQHLRNIVAEIEEYSLLESDETSRTLSMHPLVHLWCSVSLPDQVRKRACMANILGMAIDLSPDAYLERIRMCAHVNMLVPDFTTVNSQFWNQYALTCLDGGKFEQAKRLYELNLKRQRELLGEDHLDTLVAMANLAATYWQLGQYKEAELLELSVLQQRQKLLGDDHPETLLAMGNLADTYREQGRYKEAEPLELSVLQQRQKLLGDDHPDTLKAMRNLAATYGQLGRYKEAEALQLPVLQQRQKILGDDHPDTLSAMANLAATYWRLGRYKEAEPLELSVLQQRQKLLGDDHPETLLAMGNLADTYREQGWYKEAELLELSVLQQRQKLLGDDHPETLLAMGNLAGTYREQGRYKEAEPLELSVLQQRQKILGDDHPDTLSAMRNLAVTYWQLGQYREAEALQLSVLEQCQKILGDDHPDTLSAMADLAATYWRLGRYKEAEPLELSVLQQRQKLLGDDHPDTLLAMGNLAMTLQSTGRHHAAENLQLRVVAKRREVLGADHPGTLQAIKDLKDIQNVLAMAKNPEHTNVKRLSKLFARLKFPCSQK</sequence>
<dbReference type="SMART" id="SM00028">
    <property type="entry name" value="TPR"/>
    <property type="match status" value="8"/>
</dbReference>
<reference evidence="1" key="1">
    <citation type="submission" date="2023-03" db="EMBL/GenBank/DDBJ databases">
        <title>Massive genome expansion in bonnet fungi (Mycena s.s.) driven by repeated elements and novel gene families across ecological guilds.</title>
        <authorList>
            <consortium name="Lawrence Berkeley National Laboratory"/>
            <person name="Harder C.B."/>
            <person name="Miyauchi S."/>
            <person name="Viragh M."/>
            <person name="Kuo A."/>
            <person name="Thoen E."/>
            <person name="Andreopoulos B."/>
            <person name="Lu D."/>
            <person name="Skrede I."/>
            <person name="Drula E."/>
            <person name="Henrissat B."/>
            <person name="Morin E."/>
            <person name="Kohler A."/>
            <person name="Barry K."/>
            <person name="LaButti K."/>
            <person name="Morin E."/>
            <person name="Salamov A."/>
            <person name="Lipzen A."/>
            <person name="Mereny Z."/>
            <person name="Hegedus B."/>
            <person name="Baldrian P."/>
            <person name="Stursova M."/>
            <person name="Weitz H."/>
            <person name="Taylor A."/>
            <person name="Grigoriev I.V."/>
            <person name="Nagy L.G."/>
            <person name="Martin F."/>
            <person name="Kauserud H."/>
        </authorList>
    </citation>
    <scope>NUCLEOTIDE SEQUENCE</scope>
    <source>
        <strain evidence="1">9284</strain>
    </source>
</reference>
<evidence type="ECO:0000313" key="2">
    <source>
        <dbReference type="Proteomes" id="UP001221142"/>
    </source>
</evidence>
<dbReference type="InterPro" id="IPR053137">
    <property type="entry name" value="NLR-like"/>
</dbReference>
<protein>
    <recommendedName>
        <fullName evidence="3">TPR-like protein</fullName>
    </recommendedName>
</protein>
<dbReference type="Pfam" id="PF13374">
    <property type="entry name" value="TPR_10"/>
    <property type="match status" value="4"/>
</dbReference>
<dbReference type="SUPFAM" id="SSF52540">
    <property type="entry name" value="P-loop containing nucleoside triphosphate hydrolases"/>
    <property type="match status" value="1"/>
</dbReference>
<accession>A0AAD7BCV3</accession>
<comment type="caution">
    <text evidence="1">The sequence shown here is derived from an EMBL/GenBank/DDBJ whole genome shotgun (WGS) entry which is preliminary data.</text>
</comment>
<dbReference type="InterPro" id="IPR019734">
    <property type="entry name" value="TPR_rpt"/>
</dbReference>
<proteinExistence type="predicted"/>
<dbReference type="PRINTS" id="PR00381">
    <property type="entry name" value="KINESINLIGHT"/>
</dbReference>
<dbReference type="PANTHER" id="PTHR46082">
    <property type="entry name" value="ATP/GTP-BINDING PROTEIN-RELATED"/>
    <property type="match status" value="1"/>
</dbReference>
<name>A0AAD7BCV3_9AGAR</name>
<organism evidence="1 2">
    <name type="scientific">Roridomyces roridus</name>
    <dbReference type="NCBI Taxonomy" id="1738132"/>
    <lineage>
        <taxon>Eukaryota</taxon>
        <taxon>Fungi</taxon>
        <taxon>Dikarya</taxon>
        <taxon>Basidiomycota</taxon>
        <taxon>Agaricomycotina</taxon>
        <taxon>Agaricomycetes</taxon>
        <taxon>Agaricomycetidae</taxon>
        <taxon>Agaricales</taxon>
        <taxon>Marasmiineae</taxon>
        <taxon>Mycenaceae</taxon>
        <taxon>Roridomyces</taxon>
    </lineage>
</organism>
<gene>
    <name evidence="1" type="ORF">FB45DRAFT_1007854</name>
</gene>